<dbReference type="PANTHER" id="PTHR38776:SF1">
    <property type="entry name" value="MLTA-INTERACTING PROTEIN-RELATED"/>
    <property type="match status" value="1"/>
</dbReference>
<evidence type="ECO:0000313" key="7">
    <source>
        <dbReference type="EMBL" id="ACX96247.1"/>
    </source>
</evidence>
<evidence type="ECO:0000256" key="4">
    <source>
        <dbReference type="ARBA" id="ARBA00023136"/>
    </source>
</evidence>
<gene>
    <name evidence="7" type="ordered locus">Hneap_1413</name>
</gene>
<evidence type="ECO:0000256" key="2">
    <source>
        <dbReference type="ARBA" id="ARBA00005722"/>
    </source>
</evidence>
<name>D0L0M4_HALNC</name>
<dbReference type="GO" id="GO:0009279">
    <property type="term" value="C:cell outer membrane"/>
    <property type="evidence" value="ECO:0007669"/>
    <property type="project" value="UniProtKB-SubCell"/>
</dbReference>
<protein>
    <submittedName>
        <fullName evidence="7">MltA-interacting MipA family protein</fullName>
    </submittedName>
</protein>
<dbReference type="eggNOG" id="COG3713">
    <property type="taxonomic scope" value="Bacteria"/>
</dbReference>
<reference evidence="7 8" key="1">
    <citation type="submission" date="2009-10" db="EMBL/GenBank/DDBJ databases">
        <title>Complete sequence of Halothiobacillus neapolitanus c2.</title>
        <authorList>
            <consortium name="US DOE Joint Genome Institute"/>
            <person name="Lucas S."/>
            <person name="Copeland A."/>
            <person name="Lapidus A."/>
            <person name="Glavina del Rio T."/>
            <person name="Tice H."/>
            <person name="Bruce D."/>
            <person name="Goodwin L."/>
            <person name="Pitluck S."/>
            <person name="Davenport K."/>
            <person name="Brettin T."/>
            <person name="Detter J.C."/>
            <person name="Han C."/>
            <person name="Tapia R."/>
            <person name="Larimer F."/>
            <person name="Land M."/>
            <person name="Hauser L."/>
            <person name="Kyrpides N."/>
            <person name="Mikhailova N."/>
            <person name="Kerfeld C."/>
            <person name="Cannon G."/>
            <person name="Heinhort S."/>
        </authorList>
    </citation>
    <scope>NUCLEOTIDE SEQUENCE [LARGE SCALE GENOMIC DNA]</scope>
    <source>
        <strain evidence="8">ATCC 23641 / c2</strain>
    </source>
</reference>
<dbReference type="HOGENOM" id="CLU_062990_2_1_6"/>
<dbReference type="RefSeq" id="WP_012824281.1">
    <property type="nucleotide sequence ID" value="NC_013422.1"/>
</dbReference>
<keyword evidence="5" id="KW-0998">Cell outer membrane</keyword>
<dbReference type="STRING" id="555778.Hneap_1413"/>
<dbReference type="InterPro" id="IPR010583">
    <property type="entry name" value="MipA"/>
</dbReference>
<feature type="signal peptide" evidence="6">
    <location>
        <begin position="1"/>
        <end position="25"/>
    </location>
</feature>
<sequence>MNTSTHKRKGLLASVLLTLPAMTEAAPVELPRADIKSGWSVSVGAAAVVTPVYSGSDTYTTSIFPDLRIRYGDRFFASIPEGIGYNLVQTPHWRAGPVIKLRFSRNEDTGGSPFLISGKSDALKGMGDISAAGEAGGYVEYRQANWSGRAEVRQGFGGHTGVLGDLSLNYFNRVGPVRYAVGPRATLASAEFINTYYGVSAAQSTTTRYQPYTAAGGLVSVGVGASAFLPLSRSWQVGVAASYDHLGSQVSDSPLVQSANQMTVIGSLSYRF</sequence>
<evidence type="ECO:0000256" key="1">
    <source>
        <dbReference type="ARBA" id="ARBA00004442"/>
    </source>
</evidence>
<dbReference type="PANTHER" id="PTHR38776">
    <property type="entry name" value="MLTA-INTERACTING PROTEIN-RELATED"/>
    <property type="match status" value="1"/>
</dbReference>
<dbReference type="AlphaFoldDB" id="D0L0M4"/>
<dbReference type="EMBL" id="CP001801">
    <property type="protein sequence ID" value="ACX96247.1"/>
    <property type="molecule type" value="Genomic_DNA"/>
</dbReference>
<evidence type="ECO:0000256" key="3">
    <source>
        <dbReference type="ARBA" id="ARBA00022729"/>
    </source>
</evidence>
<keyword evidence="3 6" id="KW-0732">Signal</keyword>
<dbReference type="Proteomes" id="UP000009102">
    <property type="component" value="Chromosome"/>
</dbReference>
<evidence type="ECO:0000256" key="5">
    <source>
        <dbReference type="ARBA" id="ARBA00023237"/>
    </source>
</evidence>
<keyword evidence="8" id="KW-1185">Reference proteome</keyword>
<comment type="similarity">
    <text evidence="2">Belongs to the MipA/OmpV family.</text>
</comment>
<organism evidence="7 8">
    <name type="scientific">Halothiobacillus neapolitanus (strain ATCC 23641 / DSM 15147 / CIP 104769 / NCIMB 8539 / c2)</name>
    <name type="common">Thiobacillus neapolitanus</name>
    <dbReference type="NCBI Taxonomy" id="555778"/>
    <lineage>
        <taxon>Bacteria</taxon>
        <taxon>Pseudomonadati</taxon>
        <taxon>Pseudomonadota</taxon>
        <taxon>Gammaproteobacteria</taxon>
        <taxon>Chromatiales</taxon>
        <taxon>Halothiobacillaceae</taxon>
        <taxon>Halothiobacillus</taxon>
    </lineage>
</organism>
<evidence type="ECO:0000256" key="6">
    <source>
        <dbReference type="SAM" id="SignalP"/>
    </source>
</evidence>
<comment type="subcellular location">
    <subcellularLocation>
        <location evidence="1">Cell outer membrane</location>
    </subcellularLocation>
</comment>
<feature type="chain" id="PRO_5003009915" evidence="6">
    <location>
        <begin position="26"/>
        <end position="272"/>
    </location>
</feature>
<proteinExistence type="inferred from homology"/>
<dbReference type="OrthoDB" id="8741240at2"/>
<dbReference type="Pfam" id="PF06629">
    <property type="entry name" value="MipA"/>
    <property type="match status" value="1"/>
</dbReference>
<keyword evidence="4" id="KW-0472">Membrane</keyword>
<accession>D0L0M4</accession>
<evidence type="ECO:0000313" key="8">
    <source>
        <dbReference type="Proteomes" id="UP000009102"/>
    </source>
</evidence>
<dbReference type="KEGG" id="hna:Hneap_1413"/>